<sequence length="74" mass="8710">MLIRNKIELGTTQFQDLEIVKKLFGGVMGKTFLVRHKTTDVLYVMKRVDYLEEKDKKLADEEVAQMRLLSSRYT</sequence>
<organism evidence="1 2">
    <name type="scientific">Streblomastix strix</name>
    <dbReference type="NCBI Taxonomy" id="222440"/>
    <lineage>
        <taxon>Eukaryota</taxon>
        <taxon>Metamonada</taxon>
        <taxon>Preaxostyla</taxon>
        <taxon>Oxymonadida</taxon>
        <taxon>Streblomastigidae</taxon>
        <taxon>Streblomastix</taxon>
    </lineage>
</organism>
<dbReference type="AlphaFoldDB" id="A0A5J4PUD7"/>
<dbReference type="InterPro" id="IPR011009">
    <property type="entry name" value="Kinase-like_dom_sf"/>
</dbReference>
<dbReference type="SUPFAM" id="SSF56112">
    <property type="entry name" value="Protein kinase-like (PK-like)"/>
    <property type="match status" value="1"/>
</dbReference>
<dbReference type="Gene3D" id="3.30.200.20">
    <property type="entry name" value="Phosphorylase Kinase, domain 1"/>
    <property type="match status" value="1"/>
</dbReference>
<dbReference type="EMBL" id="SNRW01048818">
    <property type="protein sequence ID" value="KAA6312371.1"/>
    <property type="molecule type" value="Genomic_DNA"/>
</dbReference>
<protein>
    <recommendedName>
        <fullName evidence="3">Protein kinase domain-containing protein</fullName>
    </recommendedName>
</protein>
<accession>A0A5J4PUD7</accession>
<evidence type="ECO:0000313" key="2">
    <source>
        <dbReference type="Proteomes" id="UP000324800"/>
    </source>
</evidence>
<dbReference type="OrthoDB" id="1881056at2759"/>
<name>A0A5J4PUD7_9EUKA</name>
<evidence type="ECO:0008006" key="3">
    <source>
        <dbReference type="Google" id="ProtNLM"/>
    </source>
</evidence>
<proteinExistence type="predicted"/>
<gene>
    <name evidence="1" type="ORF">EZS28_055937</name>
</gene>
<feature type="non-terminal residue" evidence="1">
    <location>
        <position position="74"/>
    </location>
</feature>
<evidence type="ECO:0000313" key="1">
    <source>
        <dbReference type="EMBL" id="KAA6312371.1"/>
    </source>
</evidence>
<comment type="caution">
    <text evidence="1">The sequence shown here is derived from an EMBL/GenBank/DDBJ whole genome shotgun (WGS) entry which is preliminary data.</text>
</comment>
<reference evidence="1 2" key="1">
    <citation type="submission" date="2019-03" db="EMBL/GenBank/DDBJ databases">
        <title>Single cell metagenomics reveals metabolic interactions within the superorganism composed of flagellate Streblomastix strix and complex community of Bacteroidetes bacteria on its surface.</title>
        <authorList>
            <person name="Treitli S.C."/>
            <person name="Kolisko M."/>
            <person name="Husnik F."/>
            <person name="Keeling P."/>
            <person name="Hampl V."/>
        </authorList>
    </citation>
    <scope>NUCLEOTIDE SEQUENCE [LARGE SCALE GENOMIC DNA]</scope>
    <source>
        <strain evidence="1">ST1C</strain>
    </source>
</reference>
<dbReference type="Proteomes" id="UP000324800">
    <property type="component" value="Unassembled WGS sequence"/>
</dbReference>